<dbReference type="EMBL" id="KZ819675">
    <property type="protein sequence ID" value="PWN25651.1"/>
    <property type="molecule type" value="Genomic_DNA"/>
</dbReference>
<evidence type="ECO:0000256" key="2">
    <source>
        <dbReference type="PIRSR" id="PIRSR601461-1"/>
    </source>
</evidence>
<dbReference type="PROSITE" id="PS51767">
    <property type="entry name" value="PEPTIDASE_A1"/>
    <property type="match status" value="1"/>
</dbReference>
<name>A0A316UMQ0_9BASI</name>
<dbReference type="InterPro" id="IPR034164">
    <property type="entry name" value="Pepsin-like_dom"/>
</dbReference>
<dbReference type="Pfam" id="PF00026">
    <property type="entry name" value="Asp"/>
    <property type="match status" value="1"/>
</dbReference>
<feature type="active site" evidence="2">
    <location>
        <position position="248"/>
    </location>
</feature>
<dbReference type="AlphaFoldDB" id="A0A316UMQ0"/>
<feature type="region of interest" description="Disordered" evidence="3">
    <location>
        <begin position="70"/>
        <end position="89"/>
    </location>
</feature>
<dbReference type="SUPFAM" id="SSF50630">
    <property type="entry name" value="Acid proteases"/>
    <property type="match status" value="1"/>
</dbReference>
<reference evidence="5 6" key="1">
    <citation type="journal article" date="2018" name="Mol. Biol. Evol.">
        <title>Broad Genomic Sampling Reveals a Smut Pathogenic Ancestry of the Fungal Clade Ustilaginomycotina.</title>
        <authorList>
            <person name="Kijpornyongpan T."/>
            <person name="Mondo S.J."/>
            <person name="Barry K."/>
            <person name="Sandor L."/>
            <person name="Lee J."/>
            <person name="Lipzen A."/>
            <person name="Pangilinan J."/>
            <person name="LaButti K."/>
            <person name="Hainaut M."/>
            <person name="Henrissat B."/>
            <person name="Grigoriev I.V."/>
            <person name="Spatafora J.W."/>
            <person name="Aime M.C."/>
        </authorList>
    </citation>
    <scope>NUCLEOTIDE SEQUENCE [LARGE SCALE GENOMIC DNA]</scope>
    <source>
        <strain evidence="5 6">MCA 5214</strain>
    </source>
</reference>
<sequence length="380" mass="40804">DDSWGVSVARAQNDHQDNEWLVTASYGTPAQQMQVVLDSGSADGYVYSPACCYASNHSAFDPARSSSFNNRTLDGKTGRQVRAPAGTPGTEWNVTYGSGRGIQGYLGLDTVSFGSNLRIENMTFALATGATGGSSSGKMEGLIGFAPSRSLDPYYPGGWNDPLEEGVREGKLTKPYLTATLVEAERRTGLGGGGRYTFGSLDSAAARTEPTWLNATSSNYWGISYDSIRIGSTDVDDPADKYHRMIVDTGTALVLFSETITDKINAQIANSVKLQDEGGEEGAGSTSNPWLVPCRTGLPEYEARLSADKRNKPFSITLGGQEFTVPVSRFVFWPLEPRPTMNATVPFEDMCLSAFQPTSAPFAVLGDVFIRGHVVTFDTG</sequence>
<dbReference type="PANTHER" id="PTHR47966:SF51">
    <property type="entry name" value="BETA-SITE APP-CLEAVING ENZYME, ISOFORM A-RELATED"/>
    <property type="match status" value="1"/>
</dbReference>
<feature type="domain" description="Peptidase A1" evidence="4">
    <location>
        <begin position="20"/>
        <end position="380"/>
    </location>
</feature>
<dbReference type="CDD" id="cd05471">
    <property type="entry name" value="pepsin_like"/>
    <property type="match status" value="1"/>
</dbReference>
<dbReference type="Proteomes" id="UP000245884">
    <property type="component" value="Unassembled WGS sequence"/>
</dbReference>
<dbReference type="RefSeq" id="XP_025360263.1">
    <property type="nucleotide sequence ID" value="XM_025504031.1"/>
</dbReference>
<evidence type="ECO:0000259" key="4">
    <source>
        <dbReference type="PROSITE" id="PS51767"/>
    </source>
</evidence>
<dbReference type="PANTHER" id="PTHR47966">
    <property type="entry name" value="BETA-SITE APP-CLEAVING ENZYME, ISOFORM A-RELATED"/>
    <property type="match status" value="1"/>
</dbReference>
<comment type="similarity">
    <text evidence="1">Belongs to the peptidase A1 family.</text>
</comment>
<feature type="non-terminal residue" evidence="5">
    <location>
        <position position="380"/>
    </location>
</feature>
<feature type="active site" evidence="2">
    <location>
        <position position="38"/>
    </location>
</feature>
<evidence type="ECO:0000256" key="3">
    <source>
        <dbReference type="SAM" id="MobiDB-lite"/>
    </source>
</evidence>
<dbReference type="PRINTS" id="PR00792">
    <property type="entry name" value="PEPSIN"/>
</dbReference>
<keyword evidence="5" id="KW-0645">Protease</keyword>
<dbReference type="OrthoDB" id="2747330at2759"/>
<dbReference type="InterPro" id="IPR001461">
    <property type="entry name" value="Aspartic_peptidase_A1"/>
</dbReference>
<dbReference type="STRING" id="1569628.A0A316UMQ0"/>
<keyword evidence="6" id="KW-1185">Reference proteome</keyword>
<dbReference type="Gene3D" id="2.40.70.10">
    <property type="entry name" value="Acid Proteases"/>
    <property type="match status" value="2"/>
</dbReference>
<evidence type="ECO:0000313" key="5">
    <source>
        <dbReference type="EMBL" id="PWN25651.1"/>
    </source>
</evidence>
<dbReference type="GO" id="GO:0004190">
    <property type="term" value="F:aspartic-type endopeptidase activity"/>
    <property type="evidence" value="ECO:0007669"/>
    <property type="project" value="InterPro"/>
</dbReference>
<proteinExistence type="inferred from homology"/>
<evidence type="ECO:0000313" key="6">
    <source>
        <dbReference type="Proteomes" id="UP000245884"/>
    </source>
</evidence>
<gene>
    <name evidence="5" type="ORF">BDZ90DRAFT_209026</name>
</gene>
<keyword evidence="5" id="KW-0378">Hydrolase</keyword>
<dbReference type="InterPro" id="IPR021109">
    <property type="entry name" value="Peptidase_aspartic_dom_sf"/>
</dbReference>
<dbReference type="InterPro" id="IPR033121">
    <property type="entry name" value="PEPTIDASE_A1"/>
</dbReference>
<organism evidence="5 6">
    <name type="scientific">Jaminaea rosea</name>
    <dbReference type="NCBI Taxonomy" id="1569628"/>
    <lineage>
        <taxon>Eukaryota</taxon>
        <taxon>Fungi</taxon>
        <taxon>Dikarya</taxon>
        <taxon>Basidiomycota</taxon>
        <taxon>Ustilaginomycotina</taxon>
        <taxon>Exobasidiomycetes</taxon>
        <taxon>Microstromatales</taxon>
        <taxon>Microstromatales incertae sedis</taxon>
        <taxon>Jaminaea</taxon>
    </lineage>
</organism>
<accession>A0A316UMQ0</accession>
<feature type="non-terminal residue" evidence="5">
    <location>
        <position position="1"/>
    </location>
</feature>
<dbReference type="GeneID" id="37025854"/>
<dbReference type="GO" id="GO:0006508">
    <property type="term" value="P:proteolysis"/>
    <property type="evidence" value="ECO:0007669"/>
    <property type="project" value="UniProtKB-KW"/>
</dbReference>
<protein>
    <submittedName>
        <fullName evidence="5">Acid protease</fullName>
    </submittedName>
</protein>
<evidence type="ECO:0000256" key="1">
    <source>
        <dbReference type="ARBA" id="ARBA00007447"/>
    </source>
</evidence>